<name>A0ABN2QF82_9PSEU</name>
<organism evidence="3 4">
    <name type="scientific">Amycolatopsis minnesotensis</name>
    <dbReference type="NCBI Taxonomy" id="337894"/>
    <lineage>
        <taxon>Bacteria</taxon>
        <taxon>Bacillati</taxon>
        <taxon>Actinomycetota</taxon>
        <taxon>Actinomycetes</taxon>
        <taxon>Pseudonocardiales</taxon>
        <taxon>Pseudonocardiaceae</taxon>
        <taxon>Amycolatopsis</taxon>
    </lineage>
</organism>
<dbReference type="RefSeq" id="WP_344415935.1">
    <property type="nucleotide sequence ID" value="NZ_BAAANN010000006.1"/>
</dbReference>
<evidence type="ECO:0000313" key="3">
    <source>
        <dbReference type="EMBL" id="GAA1951159.1"/>
    </source>
</evidence>
<feature type="domain" description="DUF1707" evidence="2">
    <location>
        <begin position="19"/>
        <end position="69"/>
    </location>
</feature>
<dbReference type="InterPro" id="IPR012551">
    <property type="entry name" value="DUF1707_SHOCT-like"/>
</dbReference>
<keyword evidence="4" id="KW-1185">Reference proteome</keyword>
<keyword evidence="1" id="KW-0472">Membrane</keyword>
<protein>
    <recommendedName>
        <fullName evidence="2">DUF1707 domain-containing protein</fullName>
    </recommendedName>
</protein>
<feature type="transmembrane region" description="Helical" evidence="1">
    <location>
        <begin position="112"/>
        <end position="130"/>
    </location>
</feature>
<gene>
    <name evidence="3" type="ORF">GCM10009754_19970</name>
</gene>
<evidence type="ECO:0000259" key="2">
    <source>
        <dbReference type="Pfam" id="PF08044"/>
    </source>
</evidence>
<proteinExistence type="predicted"/>
<keyword evidence="1" id="KW-0812">Transmembrane</keyword>
<keyword evidence="1" id="KW-1133">Transmembrane helix</keyword>
<sequence length="139" mass="15169">MTETAPLLMRMLMSERVPASAADREGVASRLARAREDGALTEQEAGERRDRLNAAGTRDAVRRVLDGLPGVPPAGLVTVRRVVTWALLGVNVVQIAVWLLMCVIGLHFAPPFWLWSVVGGGLVVAVLWRLTESVYRVRG</sequence>
<comment type="caution">
    <text evidence="3">The sequence shown here is derived from an EMBL/GenBank/DDBJ whole genome shotgun (WGS) entry which is preliminary data.</text>
</comment>
<dbReference type="Pfam" id="PF08044">
    <property type="entry name" value="DUF1707"/>
    <property type="match status" value="1"/>
</dbReference>
<feature type="transmembrane region" description="Helical" evidence="1">
    <location>
        <begin position="82"/>
        <end position="106"/>
    </location>
</feature>
<dbReference type="Proteomes" id="UP001501116">
    <property type="component" value="Unassembled WGS sequence"/>
</dbReference>
<dbReference type="EMBL" id="BAAANN010000006">
    <property type="protein sequence ID" value="GAA1951159.1"/>
    <property type="molecule type" value="Genomic_DNA"/>
</dbReference>
<evidence type="ECO:0000256" key="1">
    <source>
        <dbReference type="SAM" id="Phobius"/>
    </source>
</evidence>
<reference evidence="3 4" key="1">
    <citation type="journal article" date="2019" name="Int. J. Syst. Evol. Microbiol.">
        <title>The Global Catalogue of Microorganisms (GCM) 10K type strain sequencing project: providing services to taxonomists for standard genome sequencing and annotation.</title>
        <authorList>
            <consortium name="The Broad Institute Genomics Platform"/>
            <consortium name="The Broad Institute Genome Sequencing Center for Infectious Disease"/>
            <person name="Wu L."/>
            <person name="Ma J."/>
        </authorList>
    </citation>
    <scope>NUCLEOTIDE SEQUENCE [LARGE SCALE GENOMIC DNA]</scope>
    <source>
        <strain evidence="3 4">JCM 14545</strain>
    </source>
</reference>
<accession>A0ABN2QF82</accession>
<evidence type="ECO:0000313" key="4">
    <source>
        <dbReference type="Proteomes" id="UP001501116"/>
    </source>
</evidence>